<gene>
    <name evidence="1" type="ORF">ACG33_02785</name>
</gene>
<dbReference type="EMBL" id="CP011971">
    <property type="protein sequence ID" value="AMN46052.1"/>
    <property type="molecule type" value="Genomic_DNA"/>
</dbReference>
<dbReference type="AlphaFoldDB" id="A0A127F6H4"/>
<reference evidence="1 2" key="1">
    <citation type="submission" date="2015-06" db="EMBL/GenBank/DDBJ databases">
        <title>A Comprehensive Approach to Explore the Metabolic and Phylogenetic Diversity of Bacterial Steroid Degradation in the Environment: Testosterone as an Example.</title>
        <authorList>
            <person name="Yang F.-C."/>
            <person name="Chen Y.-L."/>
            <person name="Yu C.-P."/>
            <person name="Tang S.-L."/>
            <person name="Wang P.-H."/>
            <person name="Ismail W."/>
            <person name="Wang C.-H."/>
            <person name="Yang C.-Y."/>
            <person name="Chiang Y.-R."/>
        </authorList>
    </citation>
    <scope>NUCLEOTIDE SEQUENCE [LARGE SCALE GENOMIC DNA]</scope>
    <source>
        <strain evidence="1 2">DSM 18526</strain>
    </source>
</reference>
<dbReference type="STRING" id="465721.ACG33_02785"/>
<evidence type="ECO:0000313" key="2">
    <source>
        <dbReference type="Proteomes" id="UP000070250"/>
    </source>
</evidence>
<accession>A0A127F6H4</accession>
<dbReference type="KEGG" id="sdf:ACG33_02785"/>
<name>A0A127F6H4_STEDE</name>
<dbReference type="Proteomes" id="UP000070250">
    <property type="component" value="Chromosome"/>
</dbReference>
<dbReference type="OrthoDB" id="6637825at2"/>
<proteinExistence type="predicted"/>
<sequence length="227" mass="25395">MLPQRLTWIDETSRHSHSFLEQADRCLFFGEFDAGAGFEASPTNDLIANYKRTPGEIASSAHASQLQRYKNLAIRDIAAGLRRQFGPADVAHLTFVPIPPSKVVGDPDHCDRLERTLWMAFASPPARELGYADADIRCLLRQTRSTNPDHRSHGDRCHYKALLAITRIDATQLTSPVRDQIVLFDDVLTSGKHYKVGKTRILEVLPDHPVIGLFVARVPHRGGRIPT</sequence>
<protein>
    <recommendedName>
        <fullName evidence="3">Phosphoribosyltransferase</fullName>
    </recommendedName>
</protein>
<dbReference type="RefSeq" id="WP_066918510.1">
    <property type="nucleotide sequence ID" value="NZ_CP011971.1"/>
</dbReference>
<evidence type="ECO:0000313" key="1">
    <source>
        <dbReference type="EMBL" id="AMN46052.1"/>
    </source>
</evidence>
<keyword evidence="2" id="KW-1185">Reference proteome</keyword>
<evidence type="ECO:0008006" key="3">
    <source>
        <dbReference type="Google" id="ProtNLM"/>
    </source>
</evidence>
<organism evidence="1 2">
    <name type="scientific">Steroidobacter denitrificans</name>
    <dbReference type="NCBI Taxonomy" id="465721"/>
    <lineage>
        <taxon>Bacteria</taxon>
        <taxon>Pseudomonadati</taxon>
        <taxon>Pseudomonadota</taxon>
        <taxon>Gammaproteobacteria</taxon>
        <taxon>Steroidobacterales</taxon>
        <taxon>Steroidobacteraceae</taxon>
        <taxon>Steroidobacter</taxon>
    </lineage>
</organism>